<dbReference type="EMBL" id="CABD030105347">
    <property type="status" value="NOT_ANNOTATED_CDS"/>
    <property type="molecule type" value="Genomic_DNA"/>
</dbReference>
<dbReference type="InParanoid" id="A0A2I2YFF5"/>
<organism evidence="2 3">
    <name type="scientific">Gorilla gorilla gorilla</name>
    <name type="common">Western lowland gorilla</name>
    <dbReference type="NCBI Taxonomy" id="9595"/>
    <lineage>
        <taxon>Eukaryota</taxon>
        <taxon>Metazoa</taxon>
        <taxon>Chordata</taxon>
        <taxon>Craniata</taxon>
        <taxon>Vertebrata</taxon>
        <taxon>Euteleostomi</taxon>
        <taxon>Mammalia</taxon>
        <taxon>Eutheria</taxon>
        <taxon>Euarchontoglires</taxon>
        <taxon>Primates</taxon>
        <taxon>Haplorrhini</taxon>
        <taxon>Catarrhini</taxon>
        <taxon>Hominidae</taxon>
        <taxon>Gorilla</taxon>
    </lineage>
</organism>
<accession>A0A2I2YFF5</accession>
<evidence type="ECO:0000256" key="1">
    <source>
        <dbReference type="SAM" id="MobiDB-lite"/>
    </source>
</evidence>
<reference evidence="2" key="4">
    <citation type="submission" date="2025-09" db="UniProtKB">
        <authorList>
            <consortium name="Ensembl"/>
        </authorList>
    </citation>
    <scope>IDENTIFICATION</scope>
</reference>
<dbReference type="InterPro" id="IPR031449">
    <property type="entry name" value="ANXA2R"/>
</dbReference>
<dbReference type="RefSeq" id="XP_004058948.1">
    <property type="nucleotide sequence ID" value="XM_004058900.4"/>
</dbReference>
<dbReference type="PANTHER" id="PTHR38820">
    <property type="entry name" value="ANNEXIN-2 RECEPTOR"/>
    <property type="match status" value="1"/>
</dbReference>
<evidence type="ECO:0000313" key="3">
    <source>
        <dbReference type="Proteomes" id="UP000001519"/>
    </source>
</evidence>
<dbReference type="Proteomes" id="UP000001519">
    <property type="component" value="Chromosome 17"/>
</dbReference>
<dbReference type="FunCoup" id="A0A2I2YFF5">
    <property type="interactions" value="5"/>
</dbReference>
<gene>
    <name evidence="2" type="primary">ANXA2R</name>
</gene>
<dbReference type="OMA" id="FEWIGRT"/>
<dbReference type="CTD" id="389289"/>
<feature type="region of interest" description="Disordered" evidence="1">
    <location>
        <begin position="80"/>
        <end position="113"/>
    </location>
</feature>
<evidence type="ECO:0000313" key="2">
    <source>
        <dbReference type="Ensembl" id="ENSGGOP00000033526.1"/>
    </source>
</evidence>
<dbReference type="Ensembl" id="ENSGGOT00000045184.1">
    <property type="protein sequence ID" value="ENSGGOP00000033526.1"/>
    <property type="gene ID" value="ENSGGOG00000040072.1"/>
</dbReference>
<dbReference type="OrthoDB" id="9528816at2759"/>
<dbReference type="GeneTree" id="ENSGT00390000009290"/>
<proteinExistence type="predicted"/>
<dbReference type="Bgee" id="ENSGGOG00000040072">
    <property type="expression patterns" value="Expressed in heart and 5 other cell types or tissues"/>
</dbReference>
<sequence>MEQHFLGCVKLAWDSAEVAPEPQPPPIVSSEDRGPWPLPLYPVLGEYSLDSCDLGLLSSPCWRLPGVYWQNGLFPGVQSTLEPSTAKPTEFSWPGTQKQQEAPVEEVGQAEEPDRLKLQQLPWRSPPHPWDRQQDTEVCDSGCLLERRHPPALQPWRHLPGFSDCLEWILRVGFAAFSVLWACCSRICGAKQPLIAAEGFLDSPP</sequence>
<dbReference type="GO" id="GO:0038023">
    <property type="term" value="F:signaling receptor activity"/>
    <property type="evidence" value="ECO:0007669"/>
    <property type="project" value="InterPro"/>
</dbReference>
<dbReference type="STRING" id="9593.ENSGGOP00000033526"/>
<dbReference type="PANTHER" id="PTHR38820:SF1">
    <property type="entry name" value="ANNEXIN-2 RECEPTOR"/>
    <property type="match status" value="1"/>
</dbReference>
<reference evidence="2 3" key="2">
    <citation type="journal article" date="2012" name="Nature">
        <title>Insights into hominid evolution from the gorilla genome sequence.</title>
        <authorList>
            <person name="Scally A."/>
            <person name="Dutheil J.Y."/>
            <person name="Hillier L.W."/>
            <person name="Jordan G.E."/>
            <person name="Goodhead I."/>
            <person name="Herrero J."/>
            <person name="Hobolth A."/>
            <person name="Lappalainen T."/>
            <person name="Mailund T."/>
            <person name="Marques-Bonet T."/>
            <person name="McCarthy S."/>
            <person name="Montgomery S.H."/>
            <person name="Schwalie P.C."/>
            <person name="Tang Y.A."/>
            <person name="Ward M.C."/>
            <person name="Xue Y."/>
            <person name="Yngvadottir B."/>
            <person name="Alkan C."/>
            <person name="Andersen L.N."/>
            <person name="Ayub Q."/>
            <person name="Ball E.V."/>
            <person name="Beal K."/>
            <person name="Bradley B.J."/>
            <person name="Chen Y."/>
            <person name="Clee C.M."/>
            <person name="Fitzgerald S."/>
            <person name="Graves T.A."/>
            <person name="Gu Y."/>
            <person name="Heath P."/>
            <person name="Heger A."/>
            <person name="Karakoc E."/>
            <person name="Kolb-Kokocinski A."/>
            <person name="Laird G.K."/>
            <person name="Lunter G."/>
            <person name="Meader S."/>
            <person name="Mort M."/>
            <person name="Mullikin J.C."/>
            <person name="Munch K."/>
            <person name="O'Connor T.D."/>
            <person name="Phillips A.D."/>
            <person name="Prado-Martinez J."/>
            <person name="Rogers A.S."/>
            <person name="Sajjadian S."/>
            <person name="Schmidt D."/>
            <person name="Shaw K."/>
            <person name="Simpson J.T."/>
            <person name="Stenson P.D."/>
            <person name="Turner D.J."/>
            <person name="Vigilant L."/>
            <person name="Vilella A.J."/>
            <person name="Whitener W."/>
            <person name="Zhu B."/>
            <person name="Cooper D.N."/>
            <person name="de Jong P."/>
            <person name="Dermitzakis E.T."/>
            <person name="Eichler E.E."/>
            <person name="Flicek P."/>
            <person name="Goldman N."/>
            <person name="Mundy N.I."/>
            <person name="Ning Z."/>
            <person name="Odom D.T."/>
            <person name="Ponting C.P."/>
            <person name="Quail M.A."/>
            <person name="Ryder O.A."/>
            <person name="Searle S.M."/>
            <person name="Warren W.C."/>
            <person name="Wilson R.K."/>
            <person name="Schierup M.H."/>
            <person name="Rogers J."/>
            <person name="Tyler-Smith C."/>
            <person name="Durbin R."/>
        </authorList>
    </citation>
    <scope>NUCLEOTIDE SEQUENCE [LARGE SCALE GENOMIC DNA]</scope>
</reference>
<keyword evidence="3" id="KW-1185">Reference proteome</keyword>
<protein>
    <submittedName>
        <fullName evidence="2">Annexin A2 receptor</fullName>
    </submittedName>
</protein>
<reference evidence="2" key="3">
    <citation type="submission" date="2025-08" db="UniProtKB">
        <authorList>
            <consortium name="Ensembl"/>
        </authorList>
    </citation>
    <scope>IDENTIFICATION</scope>
</reference>
<name>A0A2I2YFF5_GORGO</name>
<dbReference type="GeneID" id="101143353"/>
<dbReference type="Pfam" id="PF15721">
    <property type="entry name" value="ANXA2R"/>
    <property type="match status" value="1"/>
</dbReference>
<reference evidence="3" key="1">
    <citation type="submission" date="2011-05" db="EMBL/GenBank/DDBJ databases">
        <title>Insights into the evolution of the great apes provided by the gorilla genome.</title>
        <authorList>
            <person name="Scally A."/>
        </authorList>
    </citation>
    <scope>NUCLEOTIDE SEQUENCE [LARGE SCALE GENOMIC DNA]</scope>
</reference>
<dbReference type="KEGG" id="ggo:101143353"/>
<dbReference type="AlphaFoldDB" id="A0A2I2YFF5"/>